<organism evidence="2 3">
    <name type="scientific">Venustampulla echinocandica</name>
    <dbReference type="NCBI Taxonomy" id="2656787"/>
    <lineage>
        <taxon>Eukaryota</taxon>
        <taxon>Fungi</taxon>
        <taxon>Dikarya</taxon>
        <taxon>Ascomycota</taxon>
        <taxon>Pezizomycotina</taxon>
        <taxon>Leotiomycetes</taxon>
        <taxon>Helotiales</taxon>
        <taxon>Pleuroascaceae</taxon>
        <taxon>Venustampulla</taxon>
    </lineage>
</organism>
<dbReference type="GeneID" id="43598128"/>
<name>A0A370TQN2_9HELO</name>
<keyword evidence="3" id="KW-1185">Reference proteome</keyword>
<evidence type="ECO:0000313" key="3">
    <source>
        <dbReference type="Proteomes" id="UP000254866"/>
    </source>
</evidence>
<accession>A0A370TQN2</accession>
<dbReference type="OrthoDB" id="3533587at2759"/>
<feature type="region of interest" description="Disordered" evidence="1">
    <location>
        <begin position="57"/>
        <end position="76"/>
    </location>
</feature>
<feature type="compositionally biased region" description="Low complexity" evidence="1">
    <location>
        <begin position="57"/>
        <end position="69"/>
    </location>
</feature>
<reference evidence="2 3" key="1">
    <citation type="journal article" date="2018" name="IMA Fungus">
        <title>IMA Genome-F 9: Draft genome sequence of Annulohypoxylon stygium, Aspergillus mulundensis, Berkeleyomyces basicola (syn. Thielaviopsis basicola), Ceratocystis smalleyi, two Cercospora beticola strains, Coleophoma cylindrospora, Fusarium fracticaudum, Phialophora cf. hyalina, and Morchella septimelata.</title>
        <authorList>
            <person name="Wingfield B.D."/>
            <person name="Bills G.F."/>
            <person name="Dong Y."/>
            <person name="Huang W."/>
            <person name="Nel W.J."/>
            <person name="Swalarsk-Parry B.S."/>
            <person name="Vaghefi N."/>
            <person name="Wilken P.M."/>
            <person name="An Z."/>
            <person name="de Beer Z.W."/>
            <person name="De Vos L."/>
            <person name="Chen L."/>
            <person name="Duong T.A."/>
            <person name="Gao Y."/>
            <person name="Hammerbacher A."/>
            <person name="Kikkert J.R."/>
            <person name="Li Y."/>
            <person name="Li H."/>
            <person name="Li K."/>
            <person name="Li Q."/>
            <person name="Liu X."/>
            <person name="Ma X."/>
            <person name="Naidoo K."/>
            <person name="Pethybridge S.J."/>
            <person name="Sun J."/>
            <person name="Steenkamp E.T."/>
            <person name="van der Nest M.A."/>
            <person name="van Wyk S."/>
            <person name="Wingfield M.J."/>
            <person name="Xiong C."/>
            <person name="Yue Q."/>
            <person name="Zhang X."/>
        </authorList>
    </citation>
    <scope>NUCLEOTIDE SEQUENCE [LARGE SCALE GENOMIC DNA]</scope>
    <source>
        <strain evidence="2 3">BP 5553</strain>
    </source>
</reference>
<protein>
    <submittedName>
        <fullName evidence="2">Uncharacterized protein</fullName>
    </submittedName>
</protein>
<gene>
    <name evidence="2" type="ORF">BP5553_05279</name>
</gene>
<dbReference type="EMBL" id="NPIC01000003">
    <property type="protein sequence ID" value="RDL37846.1"/>
    <property type="molecule type" value="Genomic_DNA"/>
</dbReference>
<feature type="compositionally biased region" description="Polar residues" evidence="1">
    <location>
        <begin position="19"/>
        <end position="37"/>
    </location>
</feature>
<sequence>MTSCFNAQFTRTRLGLATSASVQPSTSARSAPSTHIRSSSSVSSVFRPVAIPAIKSSTLSRPSTSASMSQKTESSVLRHVERLRKVRAAQATYKTSSAFAKPAVSIPVPNRPAEGPACRVQSTAPSAARRERAFDSHIERVTQARARRSPPPSARSSPATPRKVSPVLPLPQKSAAVDLARIDEQLAQLVVAPLAVKKAKPTPLVPALRSCLKTGAAASSKKVRFLNSRGWNIHRVRAYEPGITPPNTFIPLEEAVLTQPSLIRPCRNWGFLEESVRQMMGGSDQELRWPPVEHTEPALRWARRDQDPEYSRQVRERLSQPVI</sequence>
<evidence type="ECO:0000256" key="1">
    <source>
        <dbReference type="SAM" id="MobiDB-lite"/>
    </source>
</evidence>
<evidence type="ECO:0000313" key="2">
    <source>
        <dbReference type="EMBL" id="RDL37846.1"/>
    </source>
</evidence>
<feature type="region of interest" description="Disordered" evidence="1">
    <location>
        <begin position="110"/>
        <end position="167"/>
    </location>
</feature>
<dbReference type="Proteomes" id="UP000254866">
    <property type="component" value="Unassembled WGS sequence"/>
</dbReference>
<proteinExistence type="predicted"/>
<feature type="compositionally biased region" description="Basic and acidic residues" evidence="1">
    <location>
        <begin position="128"/>
        <end position="142"/>
    </location>
</feature>
<dbReference type="AlphaFoldDB" id="A0A370TQN2"/>
<feature type="region of interest" description="Disordered" evidence="1">
    <location>
        <begin position="19"/>
        <end position="39"/>
    </location>
</feature>
<dbReference type="RefSeq" id="XP_031870502.1">
    <property type="nucleotide sequence ID" value="XM_032013902.1"/>
</dbReference>
<comment type="caution">
    <text evidence="2">The sequence shown here is derived from an EMBL/GenBank/DDBJ whole genome shotgun (WGS) entry which is preliminary data.</text>
</comment>